<feature type="signal peptide" evidence="2">
    <location>
        <begin position="1"/>
        <end position="16"/>
    </location>
</feature>
<evidence type="ECO:0000256" key="1">
    <source>
        <dbReference type="SAM" id="MobiDB-lite"/>
    </source>
</evidence>
<proteinExistence type="predicted"/>
<keyword evidence="2" id="KW-0732">Signal</keyword>
<evidence type="ECO:0000313" key="4">
    <source>
        <dbReference type="Proteomes" id="UP000321577"/>
    </source>
</evidence>
<name>A0A512MC97_9BACT</name>
<evidence type="ECO:0000256" key="2">
    <source>
        <dbReference type="SAM" id="SignalP"/>
    </source>
</evidence>
<dbReference type="Proteomes" id="UP000321577">
    <property type="component" value="Unassembled WGS sequence"/>
</dbReference>
<keyword evidence="4" id="KW-1185">Reference proteome</keyword>
<feature type="compositionally biased region" description="Basic and acidic residues" evidence="1">
    <location>
        <begin position="155"/>
        <end position="223"/>
    </location>
</feature>
<dbReference type="EMBL" id="BKAG01000028">
    <property type="protein sequence ID" value="GEP44346.1"/>
    <property type="molecule type" value="Genomic_DNA"/>
</dbReference>
<protein>
    <submittedName>
        <fullName evidence="3">Uncharacterized protein</fullName>
    </submittedName>
</protein>
<feature type="region of interest" description="Disordered" evidence="1">
    <location>
        <begin position="132"/>
        <end position="223"/>
    </location>
</feature>
<organism evidence="3 4">
    <name type="scientific">Brevifollis gellanilyticus</name>
    <dbReference type="NCBI Taxonomy" id="748831"/>
    <lineage>
        <taxon>Bacteria</taxon>
        <taxon>Pseudomonadati</taxon>
        <taxon>Verrucomicrobiota</taxon>
        <taxon>Verrucomicrobiia</taxon>
        <taxon>Verrucomicrobiales</taxon>
        <taxon>Verrucomicrobiaceae</taxon>
    </lineage>
</organism>
<comment type="caution">
    <text evidence="3">The sequence shown here is derived from an EMBL/GenBank/DDBJ whole genome shotgun (WGS) entry which is preliminary data.</text>
</comment>
<feature type="chain" id="PRO_5022217433" evidence="2">
    <location>
        <begin position="17"/>
        <end position="223"/>
    </location>
</feature>
<feature type="compositionally biased region" description="Basic and acidic residues" evidence="1">
    <location>
        <begin position="132"/>
        <end position="148"/>
    </location>
</feature>
<accession>A0A512MC97</accession>
<gene>
    <name evidence="3" type="ORF">BGE01nite_36370</name>
</gene>
<dbReference type="RefSeq" id="WP_146852198.1">
    <property type="nucleotide sequence ID" value="NZ_BKAG01000028.1"/>
</dbReference>
<evidence type="ECO:0000313" key="3">
    <source>
        <dbReference type="EMBL" id="GEP44346.1"/>
    </source>
</evidence>
<dbReference type="OrthoDB" id="192287at2"/>
<sequence length="223" mass="24770">MKLISSLFLLPLAALAVENTNTAAAPQGDPDLPQPFDPNAIAAVTTSSPFTRMVNMSDNLVLTGIAYIDGKPVATIFNKETKESHIVSAEPNFQGWVLNEALPAPDITRSRAVITIGGEKVKLNYAAITAEDMKKKEKSGERSERSDRGPSSGGDRFRGEGRGPSEEDRKRYESLSDKAKEKVRDMFRSKFSDDKFRNAPEEERRNIIRREVERIEKEDKGGK</sequence>
<reference evidence="3 4" key="1">
    <citation type="submission" date="2019-07" db="EMBL/GenBank/DDBJ databases">
        <title>Whole genome shotgun sequence of Brevifollis gellanilyticus NBRC 108608.</title>
        <authorList>
            <person name="Hosoyama A."/>
            <person name="Uohara A."/>
            <person name="Ohji S."/>
            <person name="Ichikawa N."/>
        </authorList>
    </citation>
    <scope>NUCLEOTIDE SEQUENCE [LARGE SCALE GENOMIC DNA]</scope>
    <source>
        <strain evidence="3 4">NBRC 108608</strain>
    </source>
</reference>
<dbReference type="AlphaFoldDB" id="A0A512MC97"/>